<dbReference type="NCBIfam" id="NF038083">
    <property type="entry name" value="CU044_5270_fam"/>
    <property type="match status" value="1"/>
</dbReference>
<dbReference type="Proteomes" id="UP001500212">
    <property type="component" value="Unassembled WGS sequence"/>
</dbReference>
<gene>
    <name evidence="3" type="ORF">GCM10023195_78450</name>
</gene>
<evidence type="ECO:0000313" key="4">
    <source>
        <dbReference type="Proteomes" id="UP001500212"/>
    </source>
</evidence>
<name>A0ABP8TZL6_9ACTN</name>
<keyword evidence="4" id="KW-1185">Reference proteome</keyword>
<feature type="region of interest" description="Disordered" evidence="1">
    <location>
        <begin position="283"/>
        <end position="308"/>
    </location>
</feature>
<comment type="caution">
    <text evidence="3">The sequence shown here is derived from an EMBL/GenBank/DDBJ whole genome shotgun (WGS) entry which is preliminary data.</text>
</comment>
<reference evidence="4" key="1">
    <citation type="journal article" date="2019" name="Int. J. Syst. Evol. Microbiol.">
        <title>The Global Catalogue of Microorganisms (GCM) 10K type strain sequencing project: providing services to taxonomists for standard genome sequencing and annotation.</title>
        <authorList>
            <consortium name="The Broad Institute Genomics Platform"/>
            <consortium name="The Broad Institute Genome Sequencing Center for Infectious Disease"/>
            <person name="Wu L."/>
            <person name="Ma J."/>
        </authorList>
    </citation>
    <scope>NUCLEOTIDE SEQUENCE [LARGE SCALE GENOMIC DNA]</scope>
    <source>
        <strain evidence="4">JCM 17938</strain>
    </source>
</reference>
<evidence type="ECO:0000256" key="2">
    <source>
        <dbReference type="SAM" id="Phobius"/>
    </source>
</evidence>
<protein>
    <recommendedName>
        <fullName evidence="5">CU044_5270 family protein</fullName>
    </recommendedName>
</protein>
<proteinExistence type="predicted"/>
<keyword evidence="2" id="KW-0812">Transmembrane</keyword>
<evidence type="ECO:0000256" key="1">
    <source>
        <dbReference type="SAM" id="MobiDB-lite"/>
    </source>
</evidence>
<dbReference type="InterPro" id="IPR047789">
    <property type="entry name" value="CU044_5270-like"/>
</dbReference>
<organism evidence="3 4">
    <name type="scientific">Actinoallomurus liliacearum</name>
    <dbReference type="NCBI Taxonomy" id="1080073"/>
    <lineage>
        <taxon>Bacteria</taxon>
        <taxon>Bacillati</taxon>
        <taxon>Actinomycetota</taxon>
        <taxon>Actinomycetes</taxon>
        <taxon>Streptosporangiales</taxon>
        <taxon>Thermomonosporaceae</taxon>
        <taxon>Actinoallomurus</taxon>
    </lineage>
</organism>
<sequence>MNDLDLVREMRADAPEPSAGQLAAGRDRLRSAFGSPAASARSRPALIRRPAIIAGGLALAAAATAVVVTVGGSGRQEGHVGPRPSSIQLAAATEVLDKAARTVESRPAPKLEPHQWLYYRFTAYHHAAGGETDQSWIRMDGMQDASMVGGKLVVTRHSTAESAEGTPLGAYRLLASLPTDPHALLATLYAKVGSEPRGGGQSKQELAFENIQQLLWNSPAGAPPRVQGALYRALAQLPGIQVKRDFQYAPRRTAIAVFHLPTSAILLDPTSYQMIGWASVSDGHRPPAPKPSNAAEARQMAHDPKKYPWNSPALPAGTVINSFYRDHVAVVSAPGRR</sequence>
<dbReference type="RefSeq" id="WP_345365801.1">
    <property type="nucleotide sequence ID" value="NZ_BAABHJ010000040.1"/>
</dbReference>
<keyword evidence="2" id="KW-0472">Membrane</keyword>
<keyword evidence="2" id="KW-1133">Transmembrane helix</keyword>
<accession>A0ABP8TZL6</accession>
<dbReference type="EMBL" id="BAABHJ010000040">
    <property type="protein sequence ID" value="GAA4617560.1"/>
    <property type="molecule type" value="Genomic_DNA"/>
</dbReference>
<evidence type="ECO:0000313" key="3">
    <source>
        <dbReference type="EMBL" id="GAA4617560.1"/>
    </source>
</evidence>
<feature type="region of interest" description="Disordered" evidence="1">
    <location>
        <begin position="1"/>
        <end position="23"/>
    </location>
</feature>
<feature type="compositionally biased region" description="Basic and acidic residues" evidence="1">
    <location>
        <begin position="1"/>
        <end position="14"/>
    </location>
</feature>
<feature type="transmembrane region" description="Helical" evidence="2">
    <location>
        <begin position="51"/>
        <end position="72"/>
    </location>
</feature>
<evidence type="ECO:0008006" key="5">
    <source>
        <dbReference type="Google" id="ProtNLM"/>
    </source>
</evidence>